<accession>A0A0Q4BAR9</accession>
<keyword evidence="3" id="KW-1185">Reference proteome</keyword>
<protein>
    <submittedName>
        <fullName evidence="2">Uncharacterized protein</fullName>
    </submittedName>
</protein>
<sequence>MADTADARELVRMEVYHADGSAYEGGLQLQCVEAMDAPRCSTNRYGLGFVSLLSGVEYLVSTRDYPQFARLSTVGGRGTGDRTVVLRLPPEKLRGKSAPLGQGLLIVTIKDKEGHPWAGQWVRVDGGTQATYSATTDAGGQARVVVPQGATYTISVEGLKAFAKHTFPKSDSLQTAEFTVDWSVLSSRKPASSGSGRERSVRRASRPTYPRRADSASAARQYVRRAKKQYPEGAFAIPLRPFTPTPAIKKNVITGISLLQEALQAEQQKETRYRNLKFEVLVPLMRNRWANAVYVVDVTCSMDPYVEQYLLWLSLAAKSSEPLGVVFFNDGDGLPDEDKVTGATGGIHSVGPEYASCVDTMLASISYGCSGDDPENDLEALLEAQARYPQAAQLVLIADSKSAVRDIELLSRLRKPVHVLLAGIPKLDAQNAPHPDYVSIAFATHGSLHTLEQDIALQKSVLSGEQLQVAGTLYRWAQGRFVRVK</sequence>
<evidence type="ECO:0000313" key="2">
    <source>
        <dbReference type="EMBL" id="KQM09462.1"/>
    </source>
</evidence>
<dbReference type="STRING" id="1702214.AL399_01450"/>
<organism evidence="2 3">
    <name type="scientific">Candidatus [Bacteroides] periocalifornicus</name>
    <dbReference type="NCBI Taxonomy" id="1702214"/>
    <lineage>
        <taxon>Bacteria</taxon>
        <taxon>Pseudomonadati</taxon>
        <taxon>Bacteroidota</taxon>
    </lineage>
</organism>
<evidence type="ECO:0000313" key="3">
    <source>
        <dbReference type="Proteomes" id="UP000054172"/>
    </source>
</evidence>
<evidence type="ECO:0000256" key="1">
    <source>
        <dbReference type="SAM" id="MobiDB-lite"/>
    </source>
</evidence>
<dbReference type="EMBL" id="LIIK01000004">
    <property type="protein sequence ID" value="KQM09462.1"/>
    <property type="molecule type" value="Genomic_DNA"/>
</dbReference>
<dbReference type="PATRIC" id="fig|1702214.3.peg.1884"/>
<dbReference type="InterPro" id="IPR008964">
    <property type="entry name" value="Invasin/intimin_cell_adhesion"/>
</dbReference>
<comment type="caution">
    <text evidence="2">The sequence shown here is derived from an EMBL/GenBank/DDBJ whole genome shotgun (WGS) entry which is preliminary data.</text>
</comment>
<name>A0A0Q4BAR9_9BACT</name>
<dbReference type="SUPFAM" id="SSF49373">
    <property type="entry name" value="Invasin/intimin cell-adhesion fragments"/>
    <property type="match status" value="1"/>
</dbReference>
<feature type="region of interest" description="Disordered" evidence="1">
    <location>
        <begin position="187"/>
        <end position="217"/>
    </location>
</feature>
<dbReference type="Proteomes" id="UP000054172">
    <property type="component" value="Unassembled WGS sequence"/>
</dbReference>
<dbReference type="AlphaFoldDB" id="A0A0Q4BAR9"/>
<gene>
    <name evidence="2" type="ORF">AL399_01450</name>
</gene>
<reference evidence="2" key="1">
    <citation type="submission" date="2015-08" db="EMBL/GenBank/DDBJ databases">
        <title>Candidatus Bacteriodes Periocalifornicus.</title>
        <authorList>
            <person name="McLean J.S."/>
            <person name="Kelley S."/>
        </authorList>
    </citation>
    <scope>NUCLEOTIDE SEQUENCE [LARGE SCALE GENOMIC DNA]</scope>
    <source>
        <strain evidence="2">12B</strain>
    </source>
</reference>
<proteinExistence type="predicted"/>